<dbReference type="EMBL" id="CP014332">
    <property type="protein sequence ID" value="APS42383.1"/>
    <property type="molecule type" value="Genomic_DNA"/>
</dbReference>
<evidence type="ECO:0000313" key="2">
    <source>
        <dbReference type="Proteomes" id="UP000185473"/>
    </source>
</evidence>
<protein>
    <submittedName>
        <fullName evidence="1">Uncharacterized protein</fullName>
    </submittedName>
</protein>
<accession>A0A1L6RCX0</accession>
<proteinExistence type="predicted"/>
<reference evidence="1 2" key="1">
    <citation type="submission" date="2016-02" db="EMBL/GenBank/DDBJ databases">
        <title>Complete Genome Sequence of Weissella jogaejeotgali FOL01.</title>
        <authorList>
            <person name="Lee J.-H."/>
            <person name="Ku H.-J."/>
        </authorList>
    </citation>
    <scope>NUCLEOTIDE SEQUENCE [LARGE SCALE GENOMIC DNA]</scope>
    <source>
        <strain evidence="1 2">FOL01</strain>
    </source>
</reference>
<sequence length="150" mass="17464">MALEYLTFYQGNLATGFDYIYAKKVANHAFYVNAPASLGASIMDITADSFDFSQENHLKILTDKDLRQFSSVWQNITFQWPNIERQLTMITADWQSEYKQQVPGPVKEWGLTMKWSDEEKPRQIIGYNDYPENFSQLVQWLNSYAGGKLR</sequence>
<organism evidence="1 2">
    <name type="scientific">Weissella jogaejeotgali</name>
    <dbReference type="NCBI Taxonomy" id="1631871"/>
    <lineage>
        <taxon>Bacteria</taxon>
        <taxon>Bacillati</taxon>
        <taxon>Bacillota</taxon>
        <taxon>Bacilli</taxon>
        <taxon>Lactobacillales</taxon>
        <taxon>Lactobacillaceae</taxon>
        <taxon>Weissella</taxon>
    </lineage>
</organism>
<dbReference type="AlphaFoldDB" id="A0A1L6RCX0"/>
<dbReference type="KEGG" id="wjo:FOL01_1524"/>
<evidence type="ECO:0000313" key="1">
    <source>
        <dbReference type="EMBL" id="APS42383.1"/>
    </source>
</evidence>
<gene>
    <name evidence="1" type="ORF">FOL01_1524</name>
</gene>
<keyword evidence="2" id="KW-1185">Reference proteome</keyword>
<name>A0A1L6RCX0_9LACO</name>
<dbReference type="RefSeq" id="WP_075270131.1">
    <property type="nucleotide sequence ID" value="NZ_CP014332.1"/>
</dbReference>
<dbReference type="OrthoDB" id="2141036at2"/>
<dbReference type="STRING" id="1631871.FOL01_1524"/>
<dbReference type="Proteomes" id="UP000185473">
    <property type="component" value="Chromosome"/>
</dbReference>